<evidence type="ECO:0000256" key="1">
    <source>
        <dbReference type="PROSITE-ProRule" id="PRU00409"/>
    </source>
</evidence>
<dbReference type="Gene3D" id="3.40.50.20">
    <property type="match status" value="1"/>
</dbReference>
<dbReference type="SUPFAM" id="SSF56059">
    <property type="entry name" value="Glutathione synthetase ATP-binding domain-like"/>
    <property type="match status" value="1"/>
</dbReference>
<dbReference type="InterPro" id="IPR003806">
    <property type="entry name" value="ATP-grasp_PylC-type"/>
</dbReference>
<dbReference type="RefSeq" id="WP_249996894.1">
    <property type="nucleotide sequence ID" value="NZ_CP116221.1"/>
</dbReference>
<evidence type="ECO:0000313" key="4">
    <source>
        <dbReference type="Proteomes" id="UP001202717"/>
    </source>
</evidence>
<evidence type="ECO:0000313" key="3">
    <source>
        <dbReference type="EMBL" id="WCO01139.1"/>
    </source>
</evidence>
<dbReference type="InterPro" id="IPR011761">
    <property type="entry name" value="ATP-grasp"/>
</dbReference>
<accession>A0ABY7RVH8</accession>
<gene>
    <name evidence="3" type="ORF">MUN68_013830</name>
</gene>
<evidence type="ECO:0000259" key="2">
    <source>
        <dbReference type="PROSITE" id="PS50975"/>
    </source>
</evidence>
<feature type="domain" description="ATP-grasp" evidence="2">
    <location>
        <begin position="112"/>
        <end position="295"/>
    </location>
</feature>
<proteinExistence type="predicted"/>
<dbReference type="EMBL" id="CP116221">
    <property type="protein sequence ID" value="WCO01139.1"/>
    <property type="molecule type" value="Genomic_DNA"/>
</dbReference>
<keyword evidence="1" id="KW-0067">ATP-binding</keyword>
<organism evidence="3 4">
    <name type="scientific">Psychroserpens ponticola</name>
    <dbReference type="NCBI Taxonomy" id="2932268"/>
    <lineage>
        <taxon>Bacteria</taxon>
        <taxon>Pseudomonadati</taxon>
        <taxon>Bacteroidota</taxon>
        <taxon>Flavobacteriia</taxon>
        <taxon>Flavobacteriales</taxon>
        <taxon>Flavobacteriaceae</taxon>
        <taxon>Psychroserpens</taxon>
    </lineage>
</organism>
<dbReference type="PROSITE" id="PS50975">
    <property type="entry name" value="ATP_GRASP"/>
    <property type="match status" value="1"/>
</dbReference>
<reference evidence="3 4" key="1">
    <citation type="submission" date="2023-01" db="EMBL/GenBank/DDBJ databases">
        <title>Psychroserpens ponticola sp. nov., isolated from seawater.</title>
        <authorList>
            <person name="Kristyanto S."/>
            <person name="Jung J."/>
            <person name="Kim J.M."/>
            <person name="Jeon C.O."/>
        </authorList>
    </citation>
    <scope>NUCLEOTIDE SEQUENCE [LARGE SCALE GENOMIC DNA]</scope>
    <source>
        <strain evidence="3 4">MSW6</strain>
    </source>
</reference>
<dbReference type="Proteomes" id="UP001202717">
    <property type="component" value="Chromosome"/>
</dbReference>
<dbReference type="Pfam" id="PF02655">
    <property type="entry name" value="ATP-grasp_3"/>
    <property type="match status" value="1"/>
</dbReference>
<dbReference type="Gene3D" id="3.30.470.20">
    <property type="entry name" value="ATP-grasp fold, B domain"/>
    <property type="match status" value="1"/>
</dbReference>
<keyword evidence="1" id="KW-0547">Nucleotide-binding</keyword>
<sequence length="389" mass="44024">MKQKVILSIGAGYPQIDFIKSLKDKGHYVVAIGKGRNSEKAIQLCDEFAEVNTHNEAEVLNWIQSFSKKIDAVGSYSGGQAIRTLQVVNKALNLHTEIPTELMVGMDKFSQQELYEKYRLTTIASWNIKEITQNLNIIDGVNKFIVKPTVGRGSSGVEIVNKNDLISAINENKYGDETIVQEFREGLEYRVLALVQNGELKLLAPVVRDSYEGTVFLGRLSYDDKHSKRIEDYFMNFIKECGVQDVILKADILVSAENIDMIEMDIGVGGGTYYKQYLSKLFDYDLNSEYINLILKEQVSKANMPSESRLMDYVYNLSGKPIEINVIEIEKTLEPILGEHKILKNLLSPEKSGKFQSNADFIFTVIHKNKDLTNVELNKIVNEKLFKNG</sequence>
<protein>
    <submittedName>
        <fullName evidence="3">ATP-grasp domain-containing protein</fullName>
    </submittedName>
</protein>
<name>A0ABY7RVH8_9FLAO</name>
<keyword evidence="4" id="KW-1185">Reference proteome</keyword>